<dbReference type="Gene3D" id="3.90.550.10">
    <property type="entry name" value="Spore Coat Polysaccharide Biosynthesis Protein SpsA, Chain A"/>
    <property type="match status" value="1"/>
</dbReference>
<evidence type="ECO:0000259" key="4">
    <source>
        <dbReference type="Pfam" id="PF00535"/>
    </source>
</evidence>
<evidence type="ECO:0000256" key="2">
    <source>
        <dbReference type="ARBA" id="ARBA00022676"/>
    </source>
</evidence>
<comment type="similarity">
    <text evidence="1">Belongs to the glycosyltransferase 2 family.</text>
</comment>
<comment type="caution">
    <text evidence="5">The sequence shown here is derived from an EMBL/GenBank/DDBJ whole genome shotgun (WGS) entry which is preliminary data.</text>
</comment>
<dbReference type="NCBIfam" id="TIGR01556">
    <property type="entry name" value="rhamnosyltran"/>
    <property type="match status" value="1"/>
</dbReference>
<dbReference type="EMBL" id="LXER01000019">
    <property type="protein sequence ID" value="OAT31375.1"/>
    <property type="molecule type" value="Genomic_DNA"/>
</dbReference>
<dbReference type="GO" id="GO:0016757">
    <property type="term" value="F:glycosyltransferase activity"/>
    <property type="evidence" value="ECO:0007669"/>
    <property type="project" value="UniProtKB-KW"/>
</dbReference>
<dbReference type="InterPro" id="IPR029044">
    <property type="entry name" value="Nucleotide-diphossugar_trans"/>
</dbReference>
<sequence>MSNSTNEICAVIVTYNPVVNRVMDLVEQLKQQGCDSIIVDNSTYSSELLNECTNKYKCLHKNVGIAKAQNIGIEECLSRKYKYVIFFDQDSSINPTFISTLLQPLCENSYNICAPIFFDETKGFEYAIIDINKNGKRRKIFSEGKTEPFTTSTVISSGTVVRTDIFDNVGLMDDSLFIDYVDTEWCLRCFSKGIIVHIIPSARMIHSIGDKSFNIFGFCVPVHSAQRRYYRVRNSIHLLRYPHVPKILALREIIFCLIHSFLLIIKQKNKLEYVLSFLNGVRDGVVNIKGENPRTYKR</sequence>
<dbReference type="PANTHER" id="PTHR43179:SF12">
    <property type="entry name" value="GALACTOFURANOSYLTRANSFERASE GLFT2"/>
    <property type="match status" value="1"/>
</dbReference>
<keyword evidence="2" id="KW-0328">Glycosyltransferase</keyword>
<reference evidence="5 6" key="1">
    <citation type="submission" date="2016-04" db="EMBL/GenBank/DDBJ databases">
        <title>ATOL: Assembling a taxonomically balanced genome-scale reconstruction of the evolutionary history of the Enterobacteriaceae.</title>
        <authorList>
            <person name="Plunkett G.III."/>
            <person name="Neeno-Eckwall E.C."/>
            <person name="Glasner J.D."/>
            <person name="Perna N.T."/>
        </authorList>
    </citation>
    <scope>NUCLEOTIDE SEQUENCE [LARGE SCALE GENOMIC DNA]</scope>
    <source>
        <strain evidence="5 6">ATCC 51605</strain>
    </source>
</reference>
<dbReference type="SUPFAM" id="SSF53448">
    <property type="entry name" value="Nucleotide-diphospho-sugar transferases"/>
    <property type="match status" value="1"/>
</dbReference>
<dbReference type="AlphaFoldDB" id="A0A1B7INX6"/>
<dbReference type="InterPro" id="IPR001173">
    <property type="entry name" value="Glyco_trans_2-like"/>
</dbReference>
<dbReference type="InterPro" id="IPR006446">
    <property type="entry name" value="RhaTrfase"/>
</dbReference>
<feature type="domain" description="Glycosyltransferase 2-like" evidence="4">
    <location>
        <begin position="10"/>
        <end position="168"/>
    </location>
</feature>
<dbReference type="CDD" id="cd02526">
    <property type="entry name" value="GT2_RfbF_like"/>
    <property type="match status" value="1"/>
</dbReference>
<dbReference type="EC" id="2.-.-.-" evidence="5"/>
<accession>A0A1B7INX6</accession>
<evidence type="ECO:0000313" key="6">
    <source>
        <dbReference type="Proteomes" id="UP000078410"/>
    </source>
</evidence>
<evidence type="ECO:0000256" key="3">
    <source>
        <dbReference type="ARBA" id="ARBA00022679"/>
    </source>
</evidence>
<gene>
    <name evidence="5" type="ORF">M975_2300</name>
</gene>
<name>A0A1B7INX6_9ENTR</name>
<evidence type="ECO:0000256" key="1">
    <source>
        <dbReference type="ARBA" id="ARBA00006739"/>
    </source>
</evidence>
<keyword evidence="3 5" id="KW-0808">Transferase</keyword>
<keyword evidence="6" id="KW-1185">Reference proteome</keyword>
<dbReference type="RefSeq" id="WP_064559458.1">
    <property type="nucleotide sequence ID" value="NZ_LXER01000019.1"/>
</dbReference>
<dbReference type="PATRIC" id="fig|1354251.4.peg.2379"/>
<dbReference type="Pfam" id="PF00535">
    <property type="entry name" value="Glycos_transf_2"/>
    <property type="match status" value="1"/>
</dbReference>
<organism evidence="5 6">
    <name type="scientific">Buttiauxella brennerae ATCC 51605</name>
    <dbReference type="NCBI Taxonomy" id="1354251"/>
    <lineage>
        <taxon>Bacteria</taxon>
        <taxon>Pseudomonadati</taxon>
        <taxon>Pseudomonadota</taxon>
        <taxon>Gammaproteobacteria</taxon>
        <taxon>Enterobacterales</taxon>
        <taxon>Enterobacteriaceae</taxon>
        <taxon>Buttiauxella</taxon>
    </lineage>
</organism>
<protein>
    <submittedName>
        <fullName evidence="5">dTDP-rhamnosyl transferase</fullName>
        <ecNumber evidence="5">2.-.-.-</ecNumber>
    </submittedName>
</protein>
<dbReference type="OrthoDB" id="9771846at2"/>
<dbReference type="Proteomes" id="UP000078410">
    <property type="component" value="Unassembled WGS sequence"/>
</dbReference>
<evidence type="ECO:0000313" key="5">
    <source>
        <dbReference type="EMBL" id="OAT31375.1"/>
    </source>
</evidence>
<proteinExistence type="inferred from homology"/>
<dbReference type="PANTHER" id="PTHR43179">
    <property type="entry name" value="RHAMNOSYLTRANSFERASE WBBL"/>
    <property type="match status" value="1"/>
</dbReference>